<gene>
    <name evidence="3" type="ORF">HU200_042085</name>
</gene>
<evidence type="ECO:0000256" key="2">
    <source>
        <dbReference type="ARBA" id="ARBA00023315"/>
    </source>
</evidence>
<dbReference type="GO" id="GO:0016747">
    <property type="term" value="F:acyltransferase activity, transferring groups other than amino-acyl groups"/>
    <property type="evidence" value="ECO:0007669"/>
    <property type="project" value="UniProtKB-ARBA"/>
</dbReference>
<protein>
    <submittedName>
        <fullName evidence="3">Uncharacterized protein</fullName>
    </submittedName>
</protein>
<dbReference type="OrthoDB" id="651721at2759"/>
<keyword evidence="4" id="KW-1185">Reference proteome</keyword>
<proteinExistence type="predicted"/>
<keyword evidence="1" id="KW-0808">Transferase</keyword>
<dbReference type="EMBL" id="JACEFO010002022">
    <property type="protein sequence ID" value="KAF8689291.1"/>
    <property type="molecule type" value="Genomic_DNA"/>
</dbReference>
<evidence type="ECO:0000313" key="4">
    <source>
        <dbReference type="Proteomes" id="UP000636709"/>
    </source>
</evidence>
<evidence type="ECO:0000256" key="1">
    <source>
        <dbReference type="ARBA" id="ARBA00022679"/>
    </source>
</evidence>
<reference evidence="3" key="1">
    <citation type="submission" date="2020-07" db="EMBL/GenBank/DDBJ databases">
        <title>Genome sequence and genetic diversity analysis of an under-domesticated orphan crop, white fonio (Digitaria exilis).</title>
        <authorList>
            <person name="Bennetzen J.L."/>
            <person name="Chen S."/>
            <person name="Ma X."/>
            <person name="Wang X."/>
            <person name="Yssel A.E.J."/>
            <person name="Chaluvadi S.R."/>
            <person name="Johnson M."/>
            <person name="Gangashetty P."/>
            <person name="Hamidou F."/>
            <person name="Sanogo M.D."/>
            <person name="Zwaenepoel A."/>
            <person name="Wallace J."/>
            <person name="Van De Peer Y."/>
            <person name="Van Deynze A."/>
        </authorList>
    </citation>
    <scope>NUCLEOTIDE SEQUENCE</scope>
    <source>
        <tissue evidence="3">Leaves</tissue>
    </source>
</reference>
<accession>A0A835BBK7</accession>
<dbReference type="Proteomes" id="UP000636709">
    <property type="component" value="Unassembled WGS sequence"/>
</dbReference>
<dbReference type="InterPro" id="IPR051504">
    <property type="entry name" value="Plant_metabolite_acyltrans"/>
</dbReference>
<keyword evidence="2" id="KW-0012">Acyltransferase</keyword>
<dbReference type="PANTHER" id="PTHR31625">
    <property type="match status" value="1"/>
</dbReference>
<dbReference type="AlphaFoldDB" id="A0A835BBK7"/>
<dbReference type="Pfam" id="PF02458">
    <property type="entry name" value="Transferase"/>
    <property type="match status" value="1"/>
</dbReference>
<dbReference type="InterPro" id="IPR023213">
    <property type="entry name" value="CAT-like_dom_sf"/>
</dbReference>
<comment type="caution">
    <text evidence="3">The sequence shown here is derived from an EMBL/GenBank/DDBJ whole genome shotgun (WGS) entry which is preliminary data.</text>
</comment>
<organism evidence="3 4">
    <name type="scientific">Digitaria exilis</name>
    <dbReference type="NCBI Taxonomy" id="1010633"/>
    <lineage>
        <taxon>Eukaryota</taxon>
        <taxon>Viridiplantae</taxon>
        <taxon>Streptophyta</taxon>
        <taxon>Embryophyta</taxon>
        <taxon>Tracheophyta</taxon>
        <taxon>Spermatophyta</taxon>
        <taxon>Magnoliopsida</taxon>
        <taxon>Liliopsida</taxon>
        <taxon>Poales</taxon>
        <taxon>Poaceae</taxon>
        <taxon>PACMAD clade</taxon>
        <taxon>Panicoideae</taxon>
        <taxon>Panicodae</taxon>
        <taxon>Paniceae</taxon>
        <taxon>Anthephorinae</taxon>
        <taxon>Digitaria</taxon>
    </lineage>
</organism>
<dbReference type="Gene3D" id="3.30.559.10">
    <property type="entry name" value="Chloramphenicol acetyltransferase-like domain"/>
    <property type="match status" value="2"/>
</dbReference>
<name>A0A835BBK7_9POAL</name>
<sequence length="470" mass="50294">MSGEATAVRVIAVSRVVPSPAPAEHVRVVLSFLDAPWIATPPVQNVYLYKLSGVGDPNDEYAATVKWIKASLAAALALFVPLAGELKYVPETGDVVVDCSDPAVPFFEAEAESSRRMDIDRLAGDAAHDVEAFVSLVPRHDARVLPARVLSLQATRLRGAGLALGLSVHHAVADGRAMALFLYAWSSASRGGGGSPVTSSKLLGPPPDYTREAVARTHPSGHELARALVKKVAPNLPANYIQANSKADYFSQRSQLARRTFFVSADEVRFLKHRIERLASAAGEPKPTVSTFAALVTLGWTGMVRAKGLSEGEDAYLTFYADLRARLRPTVGASYFGNCITGCLAKANAGDLLGEAGLLHASRAVVAALREMEEAPMAMAETWVESVARLPLARVVTRVAGDTVFRVDEVGDFGFGKPCRVESVSMVHDGRIIIKGRSRPDGEVMVSVVLHPAHMEAFMAHINGGLRSRI</sequence>
<evidence type="ECO:0000313" key="3">
    <source>
        <dbReference type="EMBL" id="KAF8689291.1"/>
    </source>
</evidence>